<sequence>MKKNNVIANVLTKPSWVQGYKLIPLMKSDLSQLINTDGFIEKIPELDFNL</sequence>
<name>G9XLZ3_DESHA</name>
<accession>G9XLZ3</accession>
<dbReference type="RefSeq" id="WP_005811412.1">
    <property type="nucleotide sequence ID" value="NZ_JH414463.1"/>
</dbReference>
<organism evidence="1 2">
    <name type="scientific">Desulfitobacterium hafniense DP7</name>
    <dbReference type="NCBI Taxonomy" id="537010"/>
    <lineage>
        <taxon>Bacteria</taxon>
        <taxon>Bacillati</taxon>
        <taxon>Bacillota</taxon>
        <taxon>Clostridia</taxon>
        <taxon>Eubacteriales</taxon>
        <taxon>Desulfitobacteriaceae</taxon>
        <taxon>Desulfitobacterium</taxon>
    </lineage>
</organism>
<dbReference type="Proteomes" id="UP000004416">
    <property type="component" value="Unassembled WGS sequence"/>
</dbReference>
<dbReference type="EMBL" id="AFZX01000044">
    <property type="protein sequence ID" value="EHL07324.1"/>
    <property type="molecule type" value="Genomic_DNA"/>
</dbReference>
<protein>
    <submittedName>
        <fullName evidence="1">Uncharacterized protein</fullName>
    </submittedName>
</protein>
<dbReference type="PATRIC" id="fig|537010.4.peg.1853"/>
<reference evidence="1 2" key="1">
    <citation type="submission" date="2011-08" db="EMBL/GenBank/DDBJ databases">
        <authorList>
            <person name="Weinstock G."/>
            <person name="Sodergren E."/>
            <person name="Clifton S."/>
            <person name="Fulton L."/>
            <person name="Fulton B."/>
            <person name="Courtney L."/>
            <person name="Fronick C."/>
            <person name="Harrison M."/>
            <person name="Strong C."/>
            <person name="Farmer C."/>
            <person name="Delahaunty K."/>
            <person name="Markovic C."/>
            <person name="Hall O."/>
            <person name="Minx P."/>
            <person name="Tomlinson C."/>
            <person name="Mitreva M."/>
            <person name="Hou S."/>
            <person name="Chen J."/>
            <person name="Wollam A."/>
            <person name="Pepin K.H."/>
            <person name="Johnson M."/>
            <person name="Bhonagiri V."/>
            <person name="Zhang X."/>
            <person name="Suruliraj S."/>
            <person name="Warren W."/>
            <person name="Chinwalla A."/>
            <person name="Mardis E.R."/>
            <person name="Wilson R.K."/>
        </authorList>
    </citation>
    <scope>NUCLEOTIDE SEQUENCE [LARGE SCALE GENOMIC DNA]</scope>
    <source>
        <strain evidence="1 2">DP7</strain>
    </source>
</reference>
<dbReference type="HOGENOM" id="CLU_3117114_0_0_9"/>
<gene>
    <name evidence="1" type="ORF">HMPREF0322_01979</name>
</gene>
<evidence type="ECO:0000313" key="1">
    <source>
        <dbReference type="EMBL" id="EHL07324.1"/>
    </source>
</evidence>
<proteinExistence type="predicted"/>
<comment type="caution">
    <text evidence="1">The sequence shown here is derived from an EMBL/GenBank/DDBJ whole genome shotgun (WGS) entry which is preliminary data.</text>
</comment>
<evidence type="ECO:0000313" key="2">
    <source>
        <dbReference type="Proteomes" id="UP000004416"/>
    </source>
</evidence>
<dbReference type="AlphaFoldDB" id="G9XLZ3"/>